<comment type="caution">
    <text evidence="1">The sequence shown here is derived from an EMBL/GenBank/DDBJ whole genome shotgun (WGS) entry which is preliminary data.</text>
</comment>
<dbReference type="AlphaFoldDB" id="A0AA88HF15"/>
<dbReference type="SUPFAM" id="SSF53098">
    <property type="entry name" value="Ribonuclease H-like"/>
    <property type="match status" value="1"/>
</dbReference>
<dbReference type="PANTHER" id="PTHR45749:SF21">
    <property type="entry name" value="DUF4371 DOMAIN-CONTAINING PROTEIN"/>
    <property type="match status" value="1"/>
</dbReference>
<evidence type="ECO:0008006" key="3">
    <source>
        <dbReference type="Google" id="ProtNLM"/>
    </source>
</evidence>
<evidence type="ECO:0000313" key="2">
    <source>
        <dbReference type="Proteomes" id="UP001187531"/>
    </source>
</evidence>
<dbReference type="PANTHER" id="PTHR45749">
    <property type="match status" value="1"/>
</dbReference>
<dbReference type="Proteomes" id="UP001187531">
    <property type="component" value="Unassembled WGS sequence"/>
</dbReference>
<gene>
    <name evidence="1" type="ORF">QYM36_017465</name>
</gene>
<sequence>MKNIEEQFMIIREEFIEFAVVKDLRGVSLGQFILSRIEKLGLNMKLCRVQGYDEAPNMSGHLSGARAFISSKYSLAKYVHCIAHSLNLVLTDLRNIAEIKHCITVIRKTVNFFCFSAKRSAILKTYTALNLKALCETSWVERHDAIQISKQ</sequence>
<keyword evidence="2" id="KW-1185">Reference proteome</keyword>
<dbReference type="EMBL" id="JAVRJZ010000022">
    <property type="protein sequence ID" value="KAK2704252.1"/>
    <property type="molecule type" value="Genomic_DNA"/>
</dbReference>
<accession>A0AA88HF15</accession>
<evidence type="ECO:0000313" key="1">
    <source>
        <dbReference type="EMBL" id="KAK2704252.1"/>
    </source>
</evidence>
<reference evidence="1" key="1">
    <citation type="submission" date="2023-07" db="EMBL/GenBank/DDBJ databases">
        <title>Chromosome-level genome assembly of Artemia franciscana.</title>
        <authorList>
            <person name="Jo E."/>
        </authorList>
    </citation>
    <scope>NUCLEOTIDE SEQUENCE</scope>
    <source>
        <tissue evidence="1">Whole body</tissue>
    </source>
</reference>
<proteinExistence type="predicted"/>
<name>A0AA88HF15_ARTSF</name>
<organism evidence="1 2">
    <name type="scientific">Artemia franciscana</name>
    <name type="common">Brine shrimp</name>
    <name type="synonym">Artemia sanfranciscana</name>
    <dbReference type="NCBI Taxonomy" id="6661"/>
    <lineage>
        <taxon>Eukaryota</taxon>
        <taxon>Metazoa</taxon>
        <taxon>Ecdysozoa</taxon>
        <taxon>Arthropoda</taxon>
        <taxon>Crustacea</taxon>
        <taxon>Branchiopoda</taxon>
        <taxon>Anostraca</taxon>
        <taxon>Artemiidae</taxon>
        <taxon>Artemia</taxon>
    </lineage>
</organism>
<protein>
    <recommendedName>
        <fullName evidence="3">DUF4371 domain-containing protein</fullName>
    </recommendedName>
</protein>
<dbReference type="InterPro" id="IPR012337">
    <property type="entry name" value="RNaseH-like_sf"/>
</dbReference>